<organism evidence="1 2">
    <name type="scientific">Nitrincola tibetensis</name>
    <dbReference type="NCBI Taxonomy" id="2219697"/>
    <lineage>
        <taxon>Bacteria</taxon>
        <taxon>Pseudomonadati</taxon>
        <taxon>Pseudomonadota</taxon>
        <taxon>Gammaproteobacteria</taxon>
        <taxon>Oceanospirillales</taxon>
        <taxon>Oceanospirillaceae</taxon>
        <taxon>Nitrincola</taxon>
    </lineage>
</organism>
<evidence type="ECO:0000313" key="1">
    <source>
        <dbReference type="EMBL" id="RAU17531.1"/>
    </source>
</evidence>
<accession>A0A364NKG5</accession>
<dbReference type="AlphaFoldDB" id="A0A364NKG5"/>
<name>A0A364NKG5_9GAMM</name>
<comment type="caution">
    <text evidence="1">The sequence shown here is derived from an EMBL/GenBank/DDBJ whole genome shotgun (WGS) entry which is preliminary data.</text>
</comment>
<dbReference type="EMBL" id="QKRX01000009">
    <property type="protein sequence ID" value="RAU17531.1"/>
    <property type="molecule type" value="Genomic_DNA"/>
</dbReference>
<keyword evidence="2" id="KW-1185">Reference proteome</keyword>
<gene>
    <name evidence="1" type="ORF">DN062_12635</name>
</gene>
<dbReference type="Proteomes" id="UP000250744">
    <property type="component" value="Unassembled WGS sequence"/>
</dbReference>
<protein>
    <recommendedName>
        <fullName evidence="3">Tle cognate immunity protein 4 C-terminal domain-containing protein</fullName>
    </recommendedName>
</protein>
<sequence length="283" mass="31791">MANSGDTKTYCIGRVLIEIPVSFQLVRHDGSVYGVRLKRLALGDNNEALRIANEQIRALKKGDVSDNGTPQIFRDAQTIEGVHVVSRYNDFSSLGIDLNHIWEEDAYFSSGGVVFRASTVVDLESPIDYHAHLLAVANAARPRDPDEIPSEEGTCLEDAFIALPVKSEAVGASFYHPTEKSLGVQIGYILRQPGGREVELEALNSNIGREINVAGFLGREAKDNKDYLFYYALLGQQTTRNRHGYRISVRYFDYRKNFGQSPITEKEADKYWDMLINSIQVRR</sequence>
<reference evidence="1 2" key="1">
    <citation type="submission" date="2018-06" db="EMBL/GenBank/DDBJ databases">
        <title>Nitrincola tibetense sp. nov., isolated from Lake XuguoCo on Tibetan Plateau.</title>
        <authorList>
            <person name="Xing P."/>
        </authorList>
    </citation>
    <scope>NUCLEOTIDE SEQUENCE [LARGE SCALE GENOMIC DNA]</scope>
    <source>
        <strain evidence="2">xg18</strain>
    </source>
</reference>
<proteinExistence type="predicted"/>
<evidence type="ECO:0008006" key="3">
    <source>
        <dbReference type="Google" id="ProtNLM"/>
    </source>
</evidence>
<evidence type="ECO:0000313" key="2">
    <source>
        <dbReference type="Proteomes" id="UP000250744"/>
    </source>
</evidence>